<reference evidence="1 2" key="1">
    <citation type="submission" date="2021-06" db="EMBL/GenBank/DDBJ databases">
        <title>Genome sequence of Babesia caballi.</title>
        <authorList>
            <person name="Yamagishi J."/>
            <person name="Kidaka T."/>
            <person name="Ochi A."/>
        </authorList>
    </citation>
    <scope>NUCLEOTIDE SEQUENCE [LARGE SCALE GENOMIC DNA]</scope>
    <source>
        <strain evidence="1">USDA-D6B2</strain>
    </source>
</reference>
<dbReference type="RefSeq" id="XP_067713831.1">
    <property type="nucleotide sequence ID" value="XM_067857730.1"/>
</dbReference>
<dbReference type="Proteomes" id="UP001497744">
    <property type="component" value="Unassembled WGS sequence"/>
</dbReference>
<evidence type="ECO:0000313" key="1">
    <source>
        <dbReference type="EMBL" id="GIX61760.1"/>
    </source>
</evidence>
<name>A0AAV4LPK8_BABCB</name>
<accession>A0AAV4LPK8</accession>
<dbReference type="EMBL" id="BPLF01000001">
    <property type="protein sequence ID" value="GIX61760.1"/>
    <property type="molecule type" value="Genomic_DNA"/>
</dbReference>
<protein>
    <submittedName>
        <fullName evidence="1">Oxidoreductase</fullName>
    </submittedName>
</protein>
<comment type="caution">
    <text evidence="1">The sequence shown here is derived from an EMBL/GenBank/DDBJ whole genome shotgun (WGS) entry which is preliminary data.</text>
</comment>
<organism evidence="1 2">
    <name type="scientific">Babesia caballi</name>
    <dbReference type="NCBI Taxonomy" id="5871"/>
    <lineage>
        <taxon>Eukaryota</taxon>
        <taxon>Sar</taxon>
        <taxon>Alveolata</taxon>
        <taxon>Apicomplexa</taxon>
        <taxon>Aconoidasida</taxon>
        <taxon>Piroplasmida</taxon>
        <taxon>Babesiidae</taxon>
        <taxon>Babesia</taxon>
    </lineage>
</organism>
<dbReference type="AlphaFoldDB" id="A0AAV4LPK8"/>
<sequence>MHHLAELRLEVLYAVGHSQALAFHAVELGGGRFDRCGQGAKLVLQLALGVRKQAHLLAELRGFGLDFLQGRFQGSEFGLDGAHLVHGRDDSQRFAGFVHVHFKQVNAALQSVDGVRLLALCFFLSSRALTQLRELQLQQVGLEHAALGVKRGPLFAGAALNVERLQPALDLGELGFHGAVRHVVVLQELRGLLHLAVEGAVADHVAEGRQTLLGAEAAYLADGALLHDEVQVVAIGGVLLAEVDQVHALDQLPVVLPRHLAAVGHVQVLGSGEDALQAQLLLAVEDGMQAHVARDVEYDLHVRREVVVLRRLGAAVEVAAAVGVLQGLGQREADCQQHVALPRAIQADWTGVRRQRGSNTYR</sequence>
<gene>
    <name evidence="1" type="ORF">BcabD6B2_11950</name>
</gene>
<dbReference type="GeneID" id="94193243"/>
<keyword evidence="2" id="KW-1185">Reference proteome</keyword>
<evidence type="ECO:0000313" key="2">
    <source>
        <dbReference type="Proteomes" id="UP001497744"/>
    </source>
</evidence>
<proteinExistence type="predicted"/>